<keyword evidence="2" id="KW-1185">Reference proteome</keyword>
<evidence type="ECO:0000313" key="1">
    <source>
        <dbReference type="EMBL" id="KAF6145570.1"/>
    </source>
</evidence>
<dbReference type="EMBL" id="JACGCM010002050">
    <property type="protein sequence ID" value="KAF6145570.1"/>
    <property type="molecule type" value="Genomic_DNA"/>
</dbReference>
<sequence length="110" mass="12695">MQYSIHVPSRPLSSTYNWDLLHSSSNIHALRGSLIESINLIWQRRHSAMQYLIHLCNIQYMSHHGRLAQPVIGIYIIVHQIYTLSEGRLLSQSIRSGRGAIQLCNIQYIL</sequence>
<accession>A0A7J7LSS3</accession>
<protein>
    <submittedName>
        <fullName evidence="1">Uncharacterized protein</fullName>
    </submittedName>
</protein>
<dbReference type="AlphaFoldDB" id="A0A7J7LSS3"/>
<organism evidence="1 2">
    <name type="scientific">Kingdonia uniflora</name>
    <dbReference type="NCBI Taxonomy" id="39325"/>
    <lineage>
        <taxon>Eukaryota</taxon>
        <taxon>Viridiplantae</taxon>
        <taxon>Streptophyta</taxon>
        <taxon>Embryophyta</taxon>
        <taxon>Tracheophyta</taxon>
        <taxon>Spermatophyta</taxon>
        <taxon>Magnoliopsida</taxon>
        <taxon>Ranunculales</taxon>
        <taxon>Circaeasteraceae</taxon>
        <taxon>Kingdonia</taxon>
    </lineage>
</organism>
<reference evidence="1 2" key="1">
    <citation type="journal article" date="2020" name="IScience">
        <title>Genome Sequencing of the Endangered Kingdonia uniflora (Circaeasteraceae, Ranunculales) Reveals Potential Mechanisms of Evolutionary Specialization.</title>
        <authorList>
            <person name="Sun Y."/>
            <person name="Deng T."/>
            <person name="Zhang A."/>
            <person name="Moore M.J."/>
            <person name="Landis J.B."/>
            <person name="Lin N."/>
            <person name="Zhang H."/>
            <person name="Zhang X."/>
            <person name="Huang J."/>
            <person name="Zhang X."/>
            <person name="Sun H."/>
            <person name="Wang H."/>
        </authorList>
    </citation>
    <scope>NUCLEOTIDE SEQUENCE [LARGE SCALE GENOMIC DNA]</scope>
    <source>
        <strain evidence="1">TB1705</strain>
        <tissue evidence="1">Leaf</tissue>
    </source>
</reference>
<evidence type="ECO:0000313" key="2">
    <source>
        <dbReference type="Proteomes" id="UP000541444"/>
    </source>
</evidence>
<name>A0A7J7LSS3_9MAGN</name>
<proteinExistence type="predicted"/>
<gene>
    <name evidence="1" type="ORF">GIB67_037603</name>
</gene>
<comment type="caution">
    <text evidence="1">The sequence shown here is derived from an EMBL/GenBank/DDBJ whole genome shotgun (WGS) entry which is preliminary data.</text>
</comment>
<dbReference type="Proteomes" id="UP000541444">
    <property type="component" value="Unassembled WGS sequence"/>
</dbReference>
<feature type="non-terminal residue" evidence="1">
    <location>
        <position position="110"/>
    </location>
</feature>